<comment type="similarity">
    <text evidence="1 3">Belongs to the TPP enzyme family.</text>
</comment>
<dbReference type="InterPro" id="IPR047210">
    <property type="entry name" value="TPP_PYR_POXB-like"/>
</dbReference>
<feature type="domain" description="Thiamine pyrophosphate enzyme central" evidence="4">
    <location>
        <begin position="198"/>
        <end position="328"/>
    </location>
</feature>
<dbReference type="EMBL" id="CP095061">
    <property type="protein sequence ID" value="UOQ64254.1"/>
    <property type="molecule type" value="Genomic_DNA"/>
</dbReference>
<gene>
    <name evidence="7" type="ORF">MUN86_11640</name>
</gene>
<dbReference type="InterPro" id="IPR047212">
    <property type="entry name" value="TPP_POXB-like"/>
</dbReference>
<evidence type="ECO:0000256" key="1">
    <source>
        <dbReference type="ARBA" id="ARBA00007812"/>
    </source>
</evidence>
<evidence type="ECO:0000259" key="5">
    <source>
        <dbReference type="Pfam" id="PF02775"/>
    </source>
</evidence>
<dbReference type="PANTHER" id="PTHR42981:SF2">
    <property type="entry name" value="PYRUVATE DEHYDROGENASE [UBIQUINONE]"/>
    <property type="match status" value="1"/>
</dbReference>
<dbReference type="Pfam" id="PF02776">
    <property type="entry name" value="TPP_enzyme_N"/>
    <property type="match status" value="1"/>
</dbReference>
<dbReference type="Gene3D" id="3.40.50.970">
    <property type="match status" value="2"/>
</dbReference>
<evidence type="ECO:0000259" key="4">
    <source>
        <dbReference type="Pfam" id="PF00205"/>
    </source>
</evidence>
<feature type="domain" description="Thiamine pyrophosphate enzyme TPP-binding" evidence="5">
    <location>
        <begin position="388"/>
        <end position="542"/>
    </location>
</feature>
<protein>
    <submittedName>
        <fullName evidence="7">Thiamine pyrophosphate-requiring protein</fullName>
    </submittedName>
</protein>
<dbReference type="NCBIfam" id="NF006129">
    <property type="entry name" value="PRK08273.1"/>
    <property type="match status" value="1"/>
</dbReference>
<dbReference type="InterPro" id="IPR012001">
    <property type="entry name" value="Thiamin_PyroP_enz_TPP-bd_dom"/>
</dbReference>
<dbReference type="SUPFAM" id="SSF52467">
    <property type="entry name" value="DHS-like NAD/FAD-binding domain"/>
    <property type="match status" value="1"/>
</dbReference>
<accession>A0ABY4G0Y6</accession>
<dbReference type="CDD" id="cd07039">
    <property type="entry name" value="TPP_PYR_POX"/>
    <property type="match status" value="1"/>
</dbReference>
<dbReference type="Gene3D" id="3.40.50.1220">
    <property type="entry name" value="TPP-binding domain"/>
    <property type="match status" value="1"/>
</dbReference>
<name>A0ABY4G0Y6_9BACT</name>
<sequence length="587" mass="63928">MSQLVSEFLIQRLSDWGIKRIFGYPGDGINAIMGALSKAEDTMSFVQVRHEEMAALMACAHAKFTGEVGVCLATSGPGAIHLLNGLYDAKLDHQPVVAIIGQKARTSLGGSDQQEVDLLSLFKDVASAYVQQASDASQVRHLIDRAVRIAKAERTVTCVIMPNDLQEETYQDPKHEHQTIHSGIGYVAPRVLPQDTELQRAADVLNAGHKVAMLIGAGARFAAEEVQQVAEILGAGIAKAFLGKAVLPDDLPYVTGAIGLFGTDASHQMMSECDTLLMVGSGFPYAEFLPKEGKARGVQIDLEASMLSLRYPMEVPLSGDSAETLRALLPLLQRKEDRSWRTQIEQSIQDWWQQVAELAAQEAEPVNPRLVFEKLSPRLPDNLILAADSGSASSWVAQHLRLRAGMQFSVSGTLATMGCAVPYAIAAKFAYPERPVIACVGDGAMQMNGNEELLTIQRYWRRWSNPQLIILVLNNRDLNFVTWEQRLMQGNPRFAESQDVPEFNYARYAEMLGLAGVRIETPDQVDAALDFALQADRPVVIDALVDPNILVFNAKVAVQYAPKLAMAIAKGDTAAASHLGGTIKAAL</sequence>
<dbReference type="CDD" id="cd02014">
    <property type="entry name" value="TPP_POX"/>
    <property type="match status" value="1"/>
</dbReference>
<evidence type="ECO:0000313" key="7">
    <source>
        <dbReference type="EMBL" id="UOQ64254.1"/>
    </source>
</evidence>
<proteinExistence type="inferred from homology"/>
<feature type="domain" description="Thiamine pyrophosphate enzyme N-terminal TPP-binding" evidence="6">
    <location>
        <begin position="5"/>
        <end position="120"/>
    </location>
</feature>
<evidence type="ECO:0000256" key="2">
    <source>
        <dbReference type="ARBA" id="ARBA00023052"/>
    </source>
</evidence>
<dbReference type="SUPFAM" id="SSF52518">
    <property type="entry name" value="Thiamin diphosphate-binding fold (THDP-binding)"/>
    <property type="match status" value="2"/>
</dbReference>
<dbReference type="Proteomes" id="UP000830401">
    <property type="component" value="Chromosome"/>
</dbReference>
<keyword evidence="2 3" id="KW-0786">Thiamine pyrophosphate</keyword>
<dbReference type="PANTHER" id="PTHR42981">
    <property type="entry name" value="PYRUVATE DEHYDROGENASE [UBIQUINONE]"/>
    <property type="match status" value="1"/>
</dbReference>
<keyword evidence="8" id="KW-1185">Reference proteome</keyword>
<evidence type="ECO:0000259" key="6">
    <source>
        <dbReference type="Pfam" id="PF02776"/>
    </source>
</evidence>
<dbReference type="InterPro" id="IPR011766">
    <property type="entry name" value="TPP_enzyme_TPP-bd"/>
</dbReference>
<evidence type="ECO:0000256" key="3">
    <source>
        <dbReference type="RuleBase" id="RU362132"/>
    </source>
</evidence>
<dbReference type="Pfam" id="PF00205">
    <property type="entry name" value="TPP_enzyme_M"/>
    <property type="match status" value="1"/>
</dbReference>
<dbReference type="InterPro" id="IPR012000">
    <property type="entry name" value="Thiamin_PyroP_enz_cen_dom"/>
</dbReference>
<dbReference type="RefSeq" id="WP_245117896.1">
    <property type="nucleotide sequence ID" value="NZ_CP095061.1"/>
</dbReference>
<dbReference type="Pfam" id="PF02775">
    <property type="entry name" value="TPP_enzyme_C"/>
    <property type="match status" value="1"/>
</dbReference>
<dbReference type="InterPro" id="IPR029061">
    <property type="entry name" value="THDP-binding"/>
</dbReference>
<organism evidence="7 8">
    <name type="scientific">Hymenobacter volaticus</name>
    <dbReference type="NCBI Taxonomy" id="2932254"/>
    <lineage>
        <taxon>Bacteria</taxon>
        <taxon>Pseudomonadati</taxon>
        <taxon>Bacteroidota</taxon>
        <taxon>Cytophagia</taxon>
        <taxon>Cytophagales</taxon>
        <taxon>Hymenobacteraceae</taxon>
        <taxon>Hymenobacter</taxon>
    </lineage>
</organism>
<dbReference type="InterPro" id="IPR047211">
    <property type="entry name" value="POXB-like"/>
</dbReference>
<reference evidence="7" key="1">
    <citation type="submission" date="2022-04" db="EMBL/GenBank/DDBJ databases">
        <title>Hymenobacter sp. isolated from the air.</title>
        <authorList>
            <person name="Won M."/>
            <person name="Lee C.-M."/>
            <person name="Woen H.-Y."/>
            <person name="Kwon S.-W."/>
        </authorList>
    </citation>
    <scope>NUCLEOTIDE SEQUENCE</scope>
    <source>
        <strain evidence="7">5420S-77</strain>
    </source>
</reference>
<evidence type="ECO:0000313" key="8">
    <source>
        <dbReference type="Proteomes" id="UP000830401"/>
    </source>
</evidence>
<dbReference type="InterPro" id="IPR029035">
    <property type="entry name" value="DHS-like_NAD/FAD-binding_dom"/>
</dbReference>